<dbReference type="HOGENOM" id="CLU_2832491_0_0_1"/>
<gene>
    <name evidence="1" type="ORF">GLOINDRAFT_6809</name>
</gene>
<evidence type="ECO:0000313" key="1">
    <source>
        <dbReference type="EMBL" id="ESA02123.1"/>
    </source>
</evidence>
<name>U9T733_RHIID</name>
<sequence length="66" mass="7832">MSIFQGRVFLSTTTWNTILVTRNFLNDYCIQIIRTVALLNISSYFCYSRHQNTRKHNLLAYSILEQ</sequence>
<accession>U9T733</accession>
<reference evidence="1" key="1">
    <citation type="submission" date="2013-07" db="EMBL/GenBank/DDBJ databases">
        <title>The genome of an arbuscular mycorrhizal fungus provides insights into the evolution of the oldest plant symbiosis.</title>
        <authorList>
            <consortium name="DOE Joint Genome Institute"/>
            <person name="Tisserant E."/>
            <person name="Malbreil M."/>
            <person name="Kuo A."/>
            <person name="Kohler A."/>
            <person name="Symeonidi A."/>
            <person name="Balestrini R."/>
            <person name="Charron P."/>
            <person name="Duensing N."/>
            <person name="Frei-dit-Frey N."/>
            <person name="Gianinazzi-Pearson V."/>
            <person name="Gilbert B."/>
            <person name="Handa Y."/>
            <person name="Hijri M."/>
            <person name="Kaul R."/>
            <person name="Kawaguchi M."/>
            <person name="Krajinski F."/>
            <person name="Lammers P."/>
            <person name="Lapierre D."/>
            <person name="Masclaux F.G."/>
            <person name="Murat C."/>
            <person name="Morin E."/>
            <person name="Ndikumana S."/>
            <person name="Pagni M."/>
            <person name="Petitpierre D."/>
            <person name="Requena N."/>
            <person name="Rosikiewicz P."/>
            <person name="Riley R."/>
            <person name="Saito K."/>
            <person name="San Clemente H."/>
            <person name="Shapiro H."/>
            <person name="van Tuinen D."/>
            <person name="Becard G."/>
            <person name="Bonfante P."/>
            <person name="Paszkowski U."/>
            <person name="Shachar-Hill Y."/>
            <person name="Young J.P."/>
            <person name="Sanders I.R."/>
            <person name="Henrissat B."/>
            <person name="Rensing S.A."/>
            <person name="Grigoriev I.V."/>
            <person name="Corradi N."/>
            <person name="Roux C."/>
            <person name="Martin F."/>
        </authorList>
    </citation>
    <scope>NUCLEOTIDE SEQUENCE</scope>
    <source>
        <strain evidence="1">DAOM 197198</strain>
    </source>
</reference>
<organism evidence="1">
    <name type="scientific">Rhizophagus irregularis (strain DAOM 181602 / DAOM 197198 / MUCL 43194)</name>
    <name type="common">Arbuscular mycorrhizal fungus</name>
    <name type="synonym">Glomus intraradices</name>
    <dbReference type="NCBI Taxonomy" id="747089"/>
    <lineage>
        <taxon>Eukaryota</taxon>
        <taxon>Fungi</taxon>
        <taxon>Fungi incertae sedis</taxon>
        <taxon>Mucoromycota</taxon>
        <taxon>Glomeromycotina</taxon>
        <taxon>Glomeromycetes</taxon>
        <taxon>Glomerales</taxon>
        <taxon>Glomeraceae</taxon>
        <taxon>Rhizophagus</taxon>
    </lineage>
</organism>
<dbReference type="EMBL" id="KI295935">
    <property type="protein sequence ID" value="ESA02123.1"/>
    <property type="molecule type" value="Genomic_DNA"/>
</dbReference>
<dbReference type="AlphaFoldDB" id="U9T733"/>
<protein>
    <submittedName>
        <fullName evidence="1">Uncharacterized protein</fullName>
    </submittedName>
</protein>
<proteinExistence type="predicted"/>